<name>A0A2J6RWS5_HYAVF</name>
<accession>A0A2J6RWS5</accession>
<dbReference type="GO" id="GO:0052689">
    <property type="term" value="F:carboxylic ester hydrolase activity"/>
    <property type="evidence" value="ECO:0007669"/>
    <property type="project" value="UniProtKB-ARBA"/>
</dbReference>
<dbReference type="EMBL" id="KZ613942">
    <property type="protein sequence ID" value="PMD42970.1"/>
    <property type="molecule type" value="Genomic_DNA"/>
</dbReference>
<evidence type="ECO:0000313" key="4">
    <source>
        <dbReference type="EMBL" id="PMD42970.1"/>
    </source>
</evidence>
<dbReference type="Proteomes" id="UP000235786">
    <property type="component" value="Unassembled WGS sequence"/>
</dbReference>
<proteinExistence type="predicted"/>
<dbReference type="AlphaFoldDB" id="A0A2J6RWS5"/>
<protein>
    <submittedName>
        <fullName evidence="4">Carbohydrate esterase family 5 protein</fullName>
    </submittedName>
</protein>
<evidence type="ECO:0000256" key="2">
    <source>
        <dbReference type="ARBA" id="ARBA00023157"/>
    </source>
</evidence>
<reference evidence="4 5" key="1">
    <citation type="submission" date="2016-04" db="EMBL/GenBank/DDBJ databases">
        <title>A degradative enzymes factory behind the ericoid mycorrhizal symbiosis.</title>
        <authorList>
            <consortium name="DOE Joint Genome Institute"/>
            <person name="Martino E."/>
            <person name="Morin E."/>
            <person name="Grelet G."/>
            <person name="Kuo A."/>
            <person name="Kohler A."/>
            <person name="Daghino S."/>
            <person name="Barry K."/>
            <person name="Choi C."/>
            <person name="Cichocki N."/>
            <person name="Clum A."/>
            <person name="Copeland A."/>
            <person name="Hainaut M."/>
            <person name="Haridas S."/>
            <person name="Labutti K."/>
            <person name="Lindquist E."/>
            <person name="Lipzen A."/>
            <person name="Khouja H.-R."/>
            <person name="Murat C."/>
            <person name="Ohm R."/>
            <person name="Olson A."/>
            <person name="Spatafora J."/>
            <person name="Veneault-Fourrey C."/>
            <person name="Henrissat B."/>
            <person name="Grigoriev I."/>
            <person name="Martin F."/>
            <person name="Perotto S."/>
        </authorList>
    </citation>
    <scope>NUCLEOTIDE SEQUENCE [LARGE SCALE GENOMIC DNA]</scope>
    <source>
        <strain evidence="4 5">F</strain>
    </source>
</reference>
<sequence length="231" mass="23990">MLSQATLLLLIAGASASPMLSDTLILLESRQQSCPNLHVFGARETTVPQGFGSSGSVVDMILAANPGATKEQIFYPATGGDTYGTSARAGVLAVTNQVTNFSTQCPETQIVLVGYSQGAQIMDDAMCGGGDPDEQILNTTAPISATIAARVKAIILMGDPRHTPGAPYNIGNSTEPGFAPRLSGQICTAFASIIQSYCDQADPFCSKGNDPAVHKGYPKEYGAAALAFIQI</sequence>
<dbReference type="InterPro" id="IPR000675">
    <property type="entry name" value="Cutinase/axe"/>
</dbReference>
<dbReference type="SMART" id="SM01110">
    <property type="entry name" value="Cutinase"/>
    <property type="match status" value="1"/>
</dbReference>
<evidence type="ECO:0000256" key="3">
    <source>
        <dbReference type="SAM" id="SignalP"/>
    </source>
</evidence>
<dbReference type="Pfam" id="PF01083">
    <property type="entry name" value="Cutinase"/>
    <property type="match status" value="1"/>
</dbReference>
<organism evidence="4 5">
    <name type="scientific">Hyaloscypha variabilis (strain UAMH 11265 / GT02V1 / F)</name>
    <name type="common">Meliniomyces variabilis</name>
    <dbReference type="NCBI Taxonomy" id="1149755"/>
    <lineage>
        <taxon>Eukaryota</taxon>
        <taxon>Fungi</taxon>
        <taxon>Dikarya</taxon>
        <taxon>Ascomycota</taxon>
        <taxon>Pezizomycotina</taxon>
        <taxon>Leotiomycetes</taxon>
        <taxon>Helotiales</taxon>
        <taxon>Hyaloscyphaceae</taxon>
        <taxon>Hyaloscypha</taxon>
        <taxon>Hyaloscypha variabilis</taxon>
    </lineage>
</organism>
<dbReference type="OrthoDB" id="2586582at2759"/>
<feature type="chain" id="PRO_5014352312" evidence="3">
    <location>
        <begin position="17"/>
        <end position="231"/>
    </location>
</feature>
<dbReference type="InterPro" id="IPR029058">
    <property type="entry name" value="AB_hydrolase_fold"/>
</dbReference>
<dbReference type="PANTHER" id="PTHR33630">
    <property type="entry name" value="CUTINASE RV1984C-RELATED-RELATED"/>
    <property type="match status" value="1"/>
</dbReference>
<evidence type="ECO:0000313" key="5">
    <source>
        <dbReference type="Proteomes" id="UP000235786"/>
    </source>
</evidence>
<evidence type="ECO:0000256" key="1">
    <source>
        <dbReference type="ARBA" id="ARBA00022801"/>
    </source>
</evidence>
<dbReference type="SUPFAM" id="SSF53474">
    <property type="entry name" value="alpha/beta-Hydrolases"/>
    <property type="match status" value="1"/>
</dbReference>
<keyword evidence="1" id="KW-0378">Hydrolase</keyword>
<gene>
    <name evidence="4" type="ORF">L207DRAFT_563772</name>
</gene>
<dbReference type="STRING" id="1149755.A0A2J6RWS5"/>
<keyword evidence="3" id="KW-0732">Signal</keyword>
<keyword evidence="2" id="KW-1015">Disulfide bond</keyword>
<dbReference type="Gene3D" id="3.40.50.1820">
    <property type="entry name" value="alpha/beta hydrolase"/>
    <property type="match status" value="1"/>
</dbReference>
<dbReference type="PANTHER" id="PTHR33630:SF13">
    <property type="entry name" value="ACETYLXYLAN ESTERASE"/>
    <property type="match status" value="1"/>
</dbReference>
<keyword evidence="5" id="KW-1185">Reference proteome</keyword>
<feature type="signal peptide" evidence="3">
    <location>
        <begin position="1"/>
        <end position="16"/>
    </location>
</feature>